<gene>
    <name evidence="2" type="ORF">K452DRAFT_293164</name>
</gene>
<feature type="transmembrane region" description="Helical" evidence="1">
    <location>
        <begin position="210"/>
        <end position="230"/>
    </location>
</feature>
<keyword evidence="3" id="KW-1185">Reference proteome</keyword>
<evidence type="ECO:0000313" key="3">
    <source>
        <dbReference type="Proteomes" id="UP000799438"/>
    </source>
</evidence>
<keyword evidence="1" id="KW-1133">Transmembrane helix</keyword>
<evidence type="ECO:0000256" key="1">
    <source>
        <dbReference type="SAM" id="Phobius"/>
    </source>
</evidence>
<dbReference type="RefSeq" id="XP_033391229.1">
    <property type="nucleotide sequence ID" value="XM_033541513.1"/>
</dbReference>
<name>A0A6A6AY93_9PEZI</name>
<protein>
    <submittedName>
        <fullName evidence="2">Uncharacterized protein</fullName>
    </submittedName>
</protein>
<feature type="transmembrane region" description="Helical" evidence="1">
    <location>
        <begin position="58"/>
        <end position="76"/>
    </location>
</feature>
<dbReference type="OrthoDB" id="1937642at2759"/>
<feature type="transmembrane region" description="Helical" evidence="1">
    <location>
        <begin position="315"/>
        <end position="333"/>
    </location>
</feature>
<reference evidence="2" key="1">
    <citation type="journal article" date="2020" name="Stud. Mycol.">
        <title>101 Dothideomycetes genomes: a test case for predicting lifestyles and emergence of pathogens.</title>
        <authorList>
            <person name="Haridas S."/>
            <person name="Albert R."/>
            <person name="Binder M."/>
            <person name="Bloem J."/>
            <person name="Labutti K."/>
            <person name="Salamov A."/>
            <person name="Andreopoulos B."/>
            <person name="Baker S."/>
            <person name="Barry K."/>
            <person name="Bills G."/>
            <person name="Bluhm B."/>
            <person name="Cannon C."/>
            <person name="Castanera R."/>
            <person name="Culley D."/>
            <person name="Daum C."/>
            <person name="Ezra D."/>
            <person name="Gonzalez J."/>
            <person name="Henrissat B."/>
            <person name="Kuo A."/>
            <person name="Liang C."/>
            <person name="Lipzen A."/>
            <person name="Lutzoni F."/>
            <person name="Magnuson J."/>
            <person name="Mondo S."/>
            <person name="Nolan M."/>
            <person name="Ohm R."/>
            <person name="Pangilinan J."/>
            <person name="Park H.-J."/>
            <person name="Ramirez L."/>
            <person name="Alfaro M."/>
            <person name="Sun H."/>
            <person name="Tritt A."/>
            <person name="Yoshinaga Y."/>
            <person name="Zwiers L.-H."/>
            <person name="Turgeon B."/>
            <person name="Goodwin S."/>
            <person name="Spatafora J."/>
            <person name="Crous P."/>
            <person name="Grigoriev I."/>
        </authorList>
    </citation>
    <scope>NUCLEOTIDE SEQUENCE</scope>
    <source>
        <strain evidence="2">CBS 121167</strain>
    </source>
</reference>
<accession>A0A6A6AY93</accession>
<keyword evidence="1" id="KW-0472">Membrane</keyword>
<evidence type="ECO:0000313" key="2">
    <source>
        <dbReference type="EMBL" id="KAF2135511.1"/>
    </source>
</evidence>
<dbReference type="AlphaFoldDB" id="A0A6A6AY93"/>
<feature type="transmembrane region" description="Helical" evidence="1">
    <location>
        <begin position="184"/>
        <end position="204"/>
    </location>
</feature>
<sequence>MAPLDQLLRRDFNPGISSGEFSDQWKRPSDIFSTLLILGGDVIGRALAQLTGSRVTPVAFSFGWVAYAVAAVVSAVGENKLMPAPDCGCKVINGSSGYVRDNTSWIIGRIVRDFEYWMDGGISEGPIHKKMEDMLLKRWREDKSKKEKKKAGSGKDVPRPSRAGLCVSIYKAEPATPGCPGYDLIYFAGFATCVVQLGIAAIPCAVYGDWGILLITTSGIILSFITGSLSQWSKEKWACRQNSGKKTILTRGNGSQHAIVVLGNGKGLDLEDLAAGPANADAVASYTTRNTMVVLAALWILLLITASGIQQNTWFLLAVGGIGMLQNIFAAGWKRSPKEFGIPFTFEKVIGEPKVMETLFAVEKDYPGVGRSMLDTFFPGKLRPDEEQRWAEFKNVEKGPISPKTI</sequence>
<dbReference type="EMBL" id="ML995576">
    <property type="protein sequence ID" value="KAF2135511.1"/>
    <property type="molecule type" value="Genomic_DNA"/>
</dbReference>
<feature type="transmembrane region" description="Helical" evidence="1">
    <location>
        <begin position="292"/>
        <end position="309"/>
    </location>
</feature>
<dbReference type="Proteomes" id="UP000799438">
    <property type="component" value="Unassembled WGS sequence"/>
</dbReference>
<keyword evidence="1" id="KW-0812">Transmembrane</keyword>
<organism evidence="2 3">
    <name type="scientific">Aplosporella prunicola CBS 121167</name>
    <dbReference type="NCBI Taxonomy" id="1176127"/>
    <lineage>
        <taxon>Eukaryota</taxon>
        <taxon>Fungi</taxon>
        <taxon>Dikarya</taxon>
        <taxon>Ascomycota</taxon>
        <taxon>Pezizomycotina</taxon>
        <taxon>Dothideomycetes</taxon>
        <taxon>Dothideomycetes incertae sedis</taxon>
        <taxon>Botryosphaeriales</taxon>
        <taxon>Aplosporellaceae</taxon>
        <taxon>Aplosporella</taxon>
    </lineage>
</organism>
<proteinExistence type="predicted"/>
<dbReference type="GeneID" id="54299009"/>